<dbReference type="GO" id="GO:0071555">
    <property type="term" value="P:cell wall organization"/>
    <property type="evidence" value="ECO:0007669"/>
    <property type="project" value="TreeGrafter"/>
</dbReference>
<proteinExistence type="predicted"/>
<dbReference type="SUPFAM" id="SSF56519">
    <property type="entry name" value="Penicillin binding protein dimerisation domain"/>
    <property type="match status" value="1"/>
</dbReference>
<gene>
    <name evidence="3" type="ORF">METZ01_LOCUS481264</name>
</gene>
<dbReference type="Gene3D" id="3.90.1310.10">
    <property type="entry name" value="Penicillin-binding protein 2a (Domain 2)"/>
    <property type="match status" value="1"/>
</dbReference>
<keyword evidence="1" id="KW-0472">Membrane</keyword>
<dbReference type="InterPro" id="IPR036138">
    <property type="entry name" value="PBP_dimer_sf"/>
</dbReference>
<evidence type="ECO:0000259" key="2">
    <source>
        <dbReference type="Pfam" id="PF03717"/>
    </source>
</evidence>
<dbReference type="PANTHER" id="PTHR30627">
    <property type="entry name" value="PEPTIDOGLYCAN D,D-TRANSPEPTIDASE"/>
    <property type="match status" value="1"/>
</dbReference>
<dbReference type="GO" id="GO:0005886">
    <property type="term" value="C:plasma membrane"/>
    <property type="evidence" value="ECO:0007669"/>
    <property type="project" value="TreeGrafter"/>
</dbReference>
<protein>
    <recommendedName>
        <fullName evidence="2">Penicillin-binding protein dimerisation domain-containing protein</fullName>
    </recommendedName>
</protein>
<evidence type="ECO:0000256" key="1">
    <source>
        <dbReference type="SAM" id="Phobius"/>
    </source>
</evidence>
<evidence type="ECO:0000313" key="3">
    <source>
        <dbReference type="EMBL" id="SVE28410.1"/>
    </source>
</evidence>
<dbReference type="GO" id="GO:0008658">
    <property type="term" value="F:penicillin binding"/>
    <property type="evidence" value="ECO:0007669"/>
    <property type="project" value="InterPro"/>
</dbReference>
<feature type="domain" description="Penicillin-binding protein dimerisation" evidence="2">
    <location>
        <begin position="51"/>
        <end position="102"/>
    </location>
</feature>
<keyword evidence="1" id="KW-1133">Transmembrane helix</keyword>
<keyword evidence="1" id="KW-0812">Transmembrane</keyword>
<organism evidence="3">
    <name type="scientific">marine metagenome</name>
    <dbReference type="NCBI Taxonomy" id="408172"/>
    <lineage>
        <taxon>unclassified sequences</taxon>
        <taxon>metagenomes</taxon>
        <taxon>ecological metagenomes</taxon>
    </lineage>
</organism>
<accession>A0A383C8P9</accession>
<feature type="non-terminal residue" evidence="3">
    <location>
        <position position="108"/>
    </location>
</feature>
<dbReference type="EMBL" id="UINC01206675">
    <property type="protein sequence ID" value="SVE28410.1"/>
    <property type="molecule type" value="Genomic_DNA"/>
</dbReference>
<feature type="transmembrane region" description="Helical" evidence="1">
    <location>
        <begin position="6"/>
        <end position="26"/>
    </location>
</feature>
<dbReference type="InterPro" id="IPR050515">
    <property type="entry name" value="Beta-lactam/transpept"/>
</dbReference>
<reference evidence="3" key="1">
    <citation type="submission" date="2018-05" db="EMBL/GenBank/DDBJ databases">
        <authorList>
            <person name="Lanie J.A."/>
            <person name="Ng W.-L."/>
            <person name="Kazmierczak K.M."/>
            <person name="Andrzejewski T.M."/>
            <person name="Davidsen T.M."/>
            <person name="Wayne K.J."/>
            <person name="Tettelin H."/>
            <person name="Glass J.I."/>
            <person name="Rusch D."/>
            <person name="Podicherti R."/>
            <person name="Tsui H.-C.T."/>
            <person name="Winkler M.E."/>
        </authorList>
    </citation>
    <scope>NUCLEOTIDE SEQUENCE</scope>
</reference>
<dbReference type="InterPro" id="IPR005311">
    <property type="entry name" value="PBP_dimer"/>
</dbReference>
<dbReference type="Pfam" id="PF03717">
    <property type="entry name" value="PBP_dimer"/>
    <property type="match status" value="1"/>
</dbReference>
<sequence length="108" mass="11848">MSPVRFYLVFAAITCVFCSLAGRLVYLQVVKGDALRDSAQNARKNFSVLLARRGDIVDAKGNLFATTRSLVEVGVDPQAVQDEDLTKVSKLAELLQVSEQKIIKAFSN</sequence>
<name>A0A383C8P9_9ZZZZ</name>
<dbReference type="AlphaFoldDB" id="A0A383C8P9"/>